<name>A0A164MQN7_9AGAM</name>
<sequence>MLVREEQPALQLPKAGKQSRDIFSPLQLEKMFDPPSPPTDTTPSTSIPPGKPFTAPVFAPSKLANEYVPAPSITDTSHTVHEDYSYEPEATAHTEEALDPILESDLPNLGLFDGRKPSHDYQFTFQPPSNSVLTSTPTSTQSAKPLERALTDPKLKLFHFNYDTYTREHLSAIVDSIAVLTPSPLTSPEAEVRNPKRIKLTPTLDSVPDDEPSEELLPPPPRRDYVGESQDLMSAIRKNARSVSLGLSETEKSRTTGRVVSDSMSASSRYCPEI</sequence>
<dbReference type="OrthoDB" id="7451790at2759"/>
<evidence type="ECO:0000256" key="1">
    <source>
        <dbReference type="SAM" id="MobiDB-lite"/>
    </source>
</evidence>
<feature type="region of interest" description="Disordered" evidence="1">
    <location>
        <begin position="201"/>
        <end position="227"/>
    </location>
</feature>
<dbReference type="Proteomes" id="UP000076722">
    <property type="component" value="Unassembled WGS sequence"/>
</dbReference>
<dbReference type="EMBL" id="KV419462">
    <property type="protein sequence ID" value="KZS86939.1"/>
    <property type="molecule type" value="Genomic_DNA"/>
</dbReference>
<feature type="region of interest" description="Disordered" evidence="1">
    <location>
        <begin position="243"/>
        <end position="274"/>
    </location>
</feature>
<organism evidence="2 3">
    <name type="scientific">Sistotremastrum niveocremeum HHB9708</name>
    <dbReference type="NCBI Taxonomy" id="1314777"/>
    <lineage>
        <taxon>Eukaryota</taxon>
        <taxon>Fungi</taxon>
        <taxon>Dikarya</taxon>
        <taxon>Basidiomycota</taxon>
        <taxon>Agaricomycotina</taxon>
        <taxon>Agaricomycetes</taxon>
        <taxon>Sistotremastrales</taxon>
        <taxon>Sistotremastraceae</taxon>
        <taxon>Sertulicium</taxon>
        <taxon>Sertulicium niveocremeum</taxon>
    </lineage>
</organism>
<evidence type="ECO:0000313" key="2">
    <source>
        <dbReference type="EMBL" id="KZS86939.1"/>
    </source>
</evidence>
<proteinExistence type="predicted"/>
<feature type="region of interest" description="Disordered" evidence="1">
    <location>
        <begin position="1"/>
        <end position="56"/>
    </location>
</feature>
<reference evidence="2 3" key="1">
    <citation type="journal article" date="2016" name="Mol. Biol. Evol.">
        <title>Comparative Genomics of Early-Diverging Mushroom-Forming Fungi Provides Insights into the Origins of Lignocellulose Decay Capabilities.</title>
        <authorList>
            <person name="Nagy L.G."/>
            <person name="Riley R."/>
            <person name="Tritt A."/>
            <person name="Adam C."/>
            <person name="Daum C."/>
            <person name="Floudas D."/>
            <person name="Sun H."/>
            <person name="Yadav J.S."/>
            <person name="Pangilinan J."/>
            <person name="Larsson K.H."/>
            <person name="Matsuura K."/>
            <person name="Barry K."/>
            <person name="Labutti K."/>
            <person name="Kuo R."/>
            <person name="Ohm R.A."/>
            <person name="Bhattacharya S.S."/>
            <person name="Shirouzu T."/>
            <person name="Yoshinaga Y."/>
            <person name="Martin F.M."/>
            <person name="Grigoriev I.V."/>
            <person name="Hibbett D.S."/>
        </authorList>
    </citation>
    <scope>NUCLEOTIDE SEQUENCE [LARGE SCALE GENOMIC DNA]</scope>
    <source>
        <strain evidence="2 3">HHB9708</strain>
    </source>
</reference>
<protein>
    <submittedName>
        <fullName evidence="2">Uncharacterized protein</fullName>
    </submittedName>
</protein>
<dbReference type="STRING" id="1314777.A0A164MQN7"/>
<accession>A0A164MQN7</accession>
<keyword evidence="3" id="KW-1185">Reference proteome</keyword>
<gene>
    <name evidence="2" type="ORF">SISNIDRAFT_324250</name>
</gene>
<feature type="compositionally biased region" description="Polar residues" evidence="1">
    <location>
        <begin position="256"/>
        <end position="268"/>
    </location>
</feature>
<evidence type="ECO:0000313" key="3">
    <source>
        <dbReference type="Proteomes" id="UP000076722"/>
    </source>
</evidence>
<dbReference type="AlphaFoldDB" id="A0A164MQN7"/>